<evidence type="ECO:0000313" key="1">
    <source>
        <dbReference type="EMBL" id="MEJ8632031.1"/>
    </source>
</evidence>
<reference evidence="1" key="1">
    <citation type="submission" date="2024-03" db="EMBL/GenBank/DDBJ databases">
        <title>Novel Streptomyces species of biotechnological and ecological value are a feature of Machair soil.</title>
        <authorList>
            <person name="Prole J.R."/>
            <person name="Goodfellow M."/>
            <person name="Allenby N."/>
            <person name="Ward A.C."/>
        </authorList>
    </citation>
    <scope>NUCLEOTIDE SEQUENCE</scope>
    <source>
        <strain evidence="1">MS2.AVA.5</strain>
    </source>
</reference>
<organism evidence="1 2">
    <name type="scientific">Streptomyces achmelvichensis</name>
    <dbReference type="NCBI Taxonomy" id="3134111"/>
    <lineage>
        <taxon>Bacteria</taxon>
        <taxon>Bacillati</taxon>
        <taxon>Actinomycetota</taxon>
        <taxon>Actinomycetes</taxon>
        <taxon>Kitasatosporales</taxon>
        <taxon>Streptomycetaceae</taxon>
        <taxon>Streptomyces</taxon>
    </lineage>
</organism>
<dbReference type="EMBL" id="JBBKAJ010000002">
    <property type="protein sequence ID" value="MEJ8632031.1"/>
    <property type="molecule type" value="Genomic_DNA"/>
</dbReference>
<proteinExistence type="predicted"/>
<evidence type="ECO:0000313" key="2">
    <source>
        <dbReference type="Proteomes" id="UP001377168"/>
    </source>
</evidence>
<dbReference type="Proteomes" id="UP001377168">
    <property type="component" value="Unassembled WGS sequence"/>
</dbReference>
<keyword evidence="2" id="KW-1185">Reference proteome</keyword>
<protein>
    <submittedName>
        <fullName evidence="1">Uncharacterized protein</fullName>
    </submittedName>
</protein>
<comment type="caution">
    <text evidence="1">The sequence shown here is derived from an EMBL/GenBank/DDBJ whole genome shotgun (WGS) entry which is preliminary data.</text>
</comment>
<gene>
    <name evidence="1" type="ORF">WKI67_00770</name>
</gene>
<sequence length="212" mass="21399">MGGGIDALGEPLAITTSCSTSSRGHPRGPAQAVLGRPAGADNGDGAGVALSELAAVEKQRRQVADQAQICRVVRVEDRDQARTRFPGRGQLLVDTGTGVVQAHGHGLPQQGPVPGRGTRVLAQLTVHERGQALRALGAAGEQAPGEGGIAGAGVCPHQGSPQCRPRQQGHAPLAPQATSLPTPGRARLFGTSARPASAPGCSLPEWPGAASL</sequence>
<accession>A0ACC6PL48</accession>
<name>A0ACC6PL48_9ACTN</name>